<protein>
    <submittedName>
        <fullName evidence="1">Uncharacterized protein</fullName>
    </submittedName>
</protein>
<reference evidence="1 2" key="1">
    <citation type="journal article" date="2020" name="IScience">
        <title>Genome Sequencing of the Endangered Kingdonia uniflora (Circaeasteraceae, Ranunculales) Reveals Potential Mechanisms of Evolutionary Specialization.</title>
        <authorList>
            <person name="Sun Y."/>
            <person name="Deng T."/>
            <person name="Zhang A."/>
            <person name="Moore M.J."/>
            <person name="Landis J.B."/>
            <person name="Lin N."/>
            <person name="Zhang H."/>
            <person name="Zhang X."/>
            <person name="Huang J."/>
            <person name="Zhang X."/>
            <person name="Sun H."/>
            <person name="Wang H."/>
        </authorList>
    </citation>
    <scope>NUCLEOTIDE SEQUENCE [LARGE SCALE GENOMIC DNA]</scope>
    <source>
        <strain evidence="1">TB1705</strain>
        <tissue evidence="1">Leaf</tissue>
    </source>
</reference>
<dbReference type="AlphaFoldDB" id="A0A7J7KX28"/>
<comment type="caution">
    <text evidence="1">The sequence shown here is derived from an EMBL/GenBank/DDBJ whole genome shotgun (WGS) entry which is preliminary data.</text>
</comment>
<dbReference type="Proteomes" id="UP000541444">
    <property type="component" value="Unassembled WGS sequence"/>
</dbReference>
<evidence type="ECO:0000313" key="2">
    <source>
        <dbReference type="Proteomes" id="UP000541444"/>
    </source>
</evidence>
<feature type="non-terminal residue" evidence="1">
    <location>
        <position position="79"/>
    </location>
</feature>
<keyword evidence="2" id="KW-1185">Reference proteome</keyword>
<name>A0A7J7KX28_9MAGN</name>
<dbReference type="EMBL" id="JACGCM010002827">
    <property type="protein sequence ID" value="KAF6134913.1"/>
    <property type="molecule type" value="Genomic_DNA"/>
</dbReference>
<sequence>HSSPTNETDSNPPSKFHLSWTIEAVITTPSCQLSSVIVSELRGATAWKELFSRSLILRRLLPNSATPPMLLSFVVGRVD</sequence>
<organism evidence="1 2">
    <name type="scientific">Kingdonia uniflora</name>
    <dbReference type="NCBI Taxonomy" id="39325"/>
    <lineage>
        <taxon>Eukaryota</taxon>
        <taxon>Viridiplantae</taxon>
        <taxon>Streptophyta</taxon>
        <taxon>Embryophyta</taxon>
        <taxon>Tracheophyta</taxon>
        <taxon>Spermatophyta</taxon>
        <taxon>Magnoliopsida</taxon>
        <taxon>Ranunculales</taxon>
        <taxon>Circaeasteraceae</taxon>
        <taxon>Kingdonia</taxon>
    </lineage>
</organism>
<evidence type="ECO:0000313" key="1">
    <source>
        <dbReference type="EMBL" id="KAF6134913.1"/>
    </source>
</evidence>
<gene>
    <name evidence="1" type="ORF">GIB67_002314</name>
</gene>
<accession>A0A7J7KX28</accession>
<proteinExistence type="predicted"/>